<feature type="region of interest" description="Disordered" evidence="1">
    <location>
        <begin position="1"/>
        <end position="36"/>
    </location>
</feature>
<organism evidence="2 3">
    <name type="scientific">Pleurodeles waltl</name>
    <name type="common">Iberian ribbed newt</name>
    <dbReference type="NCBI Taxonomy" id="8319"/>
    <lineage>
        <taxon>Eukaryota</taxon>
        <taxon>Metazoa</taxon>
        <taxon>Chordata</taxon>
        <taxon>Craniata</taxon>
        <taxon>Vertebrata</taxon>
        <taxon>Euteleostomi</taxon>
        <taxon>Amphibia</taxon>
        <taxon>Batrachia</taxon>
        <taxon>Caudata</taxon>
        <taxon>Salamandroidea</taxon>
        <taxon>Salamandridae</taxon>
        <taxon>Pleurodelinae</taxon>
        <taxon>Pleurodeles</taxon>
    </lineage>
</organism>
<evidence type="ECO:0000313" key="2">
    <source>
        <dbReference type="EMBL" id="KAJ1207098.1"/>
    </source>
</evidence>
<dbReference type="EMBL" id="JANPWB010000002">
    <property type="protein sequence ID" value="KAJ1207098.1"/>
    <property type="molecule type" value="Genomic_DNA"/>
</dbReference>
<accession>A0AAV7W3G2</accession>
<sequence>MGSGDPKLPFERARSHTAVSTDTAPAEGPAGSQVMDHQTDLRNILTELRSGFQDIDARFDSLVSRLDRTGERVDRQDTCLQAAEVRISSLEDTRAQSDKCIDRLETLLRIITA</sequence>
<reference evidence="2" key="1">
    <citation type="journal article" date="2022" name="bioRxiv">
        <title>Sequencing and chromosome-scale assembly of the giantPleurodeles waltlgenome.</title>
        <authorList>
            <person name="Brown T."/>
            <person name="Elewa A."/>
            <person name="Iarovenko S."/>
            <person name="Subramanian E."/>
            <person name="Araus A.J."/>
            <person name="Petzold A."/>
            <person name="Susuki M."/>
            <person name="Suzuki K.-i.T."/>
            <person name="Hayashi T."/>
            <person name="Toyoda A."/>
            <person name="Oliveira C."/>
            <person name="Osipova E."/>
            <person name="Leigh N.D."/>
            <person name="Simon A."/>
            <person name="Yun M.H."/>
        </authorList>
    </citation>
    <scope>NUCLEOTIDE SEQUENCE</scope>
    <source>
        <strain evidence="2">20211129_DDA</strain>
        <tissue evidence="2">Liver</tissue>
    </source>
</reference>
<evidence type="ECO:0000313" key="3">
    <source>
        <dbReference type="Proteomes" id="UP001066276"/>
    </source>
</evidence>
<dbReference type="Proteomes" id="UP001066276">
    <property type="component" value="Chromosome 1_2"/>
</dbReference>
<evidence type="ECO:0000256" key="1">
    <source>
        <dbReference type="SAM" id="MobiDB-lite"/>
    </source>
</evidence>
<dbReference type="AlphaFoldDB" id="A0AAV7W3G2"/>
<keyword evidence="3" id="KW-1185">Reference proteome</keyword>
<protein>
    <submittedName>
        <fullName evidence="2">Uncharacterized protein</fullName>
    </submittedName>
</protein>
<dbReference type="Gene3D" id="1.20.5.300">
    <property type="match status" value="1"/>
</dbReference>
<comment type="caution">
    <text evidence="2">The sequence shown here is derived from an EMBL/GenBank/DDBJ whole genome shotgun (WGS) entry which is preliminary data.</text>
</comment>
<gene>
    <name evidence="2" type="ORF">NDU88_002490</name>
</gene>
<proteinExistence type="predicted"/>
<name>A0AAV7W3G2_PLEWA</name>